<evidence type="ECO:0000256" key="5">
    <source>
        <dbReference type="ARBA" id="ARBA00022723"/>
    </source>
</evidence>
<reference evidence="9 10" key="1">
    <citation type="submission" date="2019-09" db="EMBL/GenBank/DDBJ databases">
        <authorList>
            <consortium name="PulseNet: The National Subtyping Network for Foodborne Disease Surveillance"/>
            <person name="Tarr C.L."/>
            <person name="Trees E."/>
            <person name="Katz L.S."/>
            <person name="Carleton-Romer H.A."/>
            <person name="Stroika S."/>
            <person name="Kucerova Z."/>
            <person name="Roache K.F."/>
            <person name="Sabol A.L."/>
            <person name="Besser J."/>
            <person name="Gerner-Smidt P."/>
        </authorList>
    </citation>
    <scope>NUCLEOTIDE SEQUENCE [LARGE SCALE GENOMIC DNA]</scope>
    <source>
        <strain evidence="9 10">PNUSAC011760</strain>
    </source>
</reference>
<dbReference type="InterPro" id="IPR002646">
    <property type="entry name" value="PolA_pol_head_dom"/>
</dbReference>
<dbReference type="GO" id="GO:0046872">
    <property type="term" value="F:metal ion binding"/>
    <property type="evidence" value="ECO:0007669"/>
    <property type="project" value="UniProtKB-KW"/>
</dbReference>
<dbReference type="EMBL" id="AAKYAN010000001">
    <property type="protein sequence ID" value="ECW8953965.1"/>
    <property type="molecule type" value="Genomic_DNA"/>
</dbReference>
<keyword evidence="4" id="KW-0548">Nucleotidyltransferase</keyword>
<dbReference type="SUPFAM" id="SSF81891">
    <property type="entry name" value="Poly A polymerase C-terminal region-like"/>
    <property type="match status" value="1"/>
</dbReference>
<organism evidence="9 10">
    <name type="scientific">Campylobacter lari</name>
    <dbReference type="NCBI Taxonomy" id="201"/>
    <lineage>
        <taxon>Bacteria</taxon>
        <taxon>Pseudomonadati</taxon>
        <taxon>Campylobacterota</taxon>
        <taxon>Epsilonproteobacteria</taxon>
        <taxon>Campylobacterales</taxon>
        <taxon>Campylobacteraceae</taxon>
        <taxon>Campylobacter</taxon>
    </lineage>
</organism>
<comment type="caution">
    <text evidence="9">The sequence shown here is derived from an EMBL/GenBank/DDBJ whole genome shotgun (WGS) entry which is preliminary data.</text>
</comment>
<feature type="domain" description="Poly A polymerase head" evidence="8">
    <location>
        <begin position="28"/>
        <end position="148"/>
    </location>
</feature>
<sequence>MQRLKIDLKNDQDFLSIKNILKPYTRRAYLVGGCVRNSFLDLSSDDYDIEIYDIEPKLFDELMQKLGANGVGKSFFVYKYKKFDLALARYENKISTGHRGFEVKVCNDEQEGAKRRDFTINALMVNIFDFKFLDFFNGLQDLQEKTIRHIDDKSFIEDSLRVLRGISFACRFDLTIAKESLKLMQTMDISDLSKERINNELYKIFKTSRLNKAYEYFRILNLEEKIFFYQSYNKEFERLLEQSQKIICDEALFLYLYLNFFHINKEEFFKKTKLKKELLKKCEQEFILGKTDVFNLAKIALKIPLCKWLGLWDDERIVQANKLNLYHHTFESKVSANDLLKEGFSGKELGIELEKRRLQELKNYIKEQK</sequence>
<dbReference type="GO" id="GO:0000049">
    <property type="term" value="F:tRNA binding"/>
    <property type="evidence" value="ECO:0007669"/>
    <property type="project" value="TreeGrafter"/>
</dbReference>
<dbReference type="GO" id="GO:0016779">
    <property type="term" value="F:nucleotidyltransferase activity"/>
    <property type="evidence" value="ECO:0007669"/>
    <property type="project" value="UniProtKB-KW"/>
</dbReference>
<dbReference type="GO" id="GO:0008033">
    <property type="term" value="P:tRNA processing"/>
    <property type="evidence" value="ECO:0007669"/>
    <property type="project" value="UniProtKB-KW"/>
</dbReference>
<evidence type="ECO:0000256" key="7">
    <source>
        <dbReference type="RuleBase" id="RU003953"/>
    </source>
</evidence>
<keyword evidence="6" id="KW-0460">Magnesium</keyword>
<dbReference type="Gene3D" id="3.30.460.10">
    <property type="entry name" value="Beta Polymerase, domain 2"/>
    <property type="match status" value="1"/>
</dbReference>
<evidence type="ECO:0000256" key="4">
    <source>
        <dbReference type="ARBA" id="ARBA00022695"/>
    </source>
</evidence>
<evidence type="ECO:0000256" key="1">
    <source>
        <dbReference type="ARBA" id="ARBA00001946"/>
    </source>
</evidence>
<evidence type="ECO:0000259" key="8">
    <source>
        <dbReference type="Pfam" id="PF01743"/>
    </source>
</evidence>
<protein>
    <submittedName>
        <fullName evidence="9">Multifunctional tRNA nucleotidyl transferase/2'3'-cyclic phosphodiesterase/2'nucleotidase/phosphatase</fullName>
    </submittedName>
</protein>
<dbReference type="InterPro" id="IPR043519">
    <property type="entry name" value="NT_sf"/>
</dbReference>
<evidence type="ECO:0000256" key="2">
    <source>
        <dbReference type="ARBA" id="ARBA00022679"/>
    </source>
</evidence>
<dbReference type="InterPro" id="IPR050264">
    <property type="entry name" value="Bact_CCA-adding_enz_type3_sf"/>
</dbReference>
<dbReference type="Pfam" id="PF01743">
    <property type="entry name" value="PolyA_pol"/>
    <property type="match status" value="1"/>
</dbReference>
<dbReference type="RefSeq" id="WP_039641782.1">
    <property type="nucleotide sequence ID" value="NZ_CP176596.1"/>
</dbReference>
<keyword evidence="2 7" id="KW-0808">Transferase</keyword>
<evidence type="ECO:0000256" key="6">
    <source>
        <dbReference type="ARBA" id="ARBA00022842"/>
    </source>
</evidence>
<dbReference type="Proteomes" id="UP000440714">
    <property type="component" value="Unassembled WGS sequence"/>
</dbReference>
<comment type="cofactor">
    <cofactor evidence="1">
        <name>Mg(2+)</name>
        <dbReference type="ChEBI" id="CHEBI:18420"/>
    </cofactor>
</comment>
<dbReference type="PANTHER" id="PTHR46173">
    <property type="entry name" value="CCA TRNA NUCLEOTIDYLTRANSFERASE 1, MITOCHONDRIAL"/>
    <property type="match status" value="1"/>
</dbReference>
<dbReference type="AlphaFoldDB" id="A0A698FXV6"/>
<evidence type="ECO:0000313" key="10">
    <source>
        <dbReference type="Proteomes" id="UP000440714"/>
    </source>
</evidence>
<evidence type="ECO:0000313" key="9">
    <source>
        <dbReference type="EMBL" id="ECW8953965.1"/>
    </source>
</evidence>
<dbReference type="CDD" id="cd05398">
    <property type="entry name" value="NT_ClassII-CCAase"/>
    <property type="match status" value="1"/>
</dbReference>
<dbReference type="PANTHER" id="PTHR46173:SF1">
    <property type="entry name" value="CCA TRNA NUCLEOTIDYLTRANSFERASE 1, MITOCHONDRIAL"/>
    <property type="match status" value="1"/>
</dbReference>
<dbReference type="Gene3D" id="1.10.3090.10">
    <property type="entry name" value="cca-adding enzyme, domain 2"/>
    <property type="match status" value="1"/>
</dbReference>
<evidence type="ECO:0000256" key="3">
    <source>
        <dbReference type="ARBA" id="ARBA00022694"/>
    </source>
</evidence>
<dbReference type="SUPFAM" id="SSF81301">
    <property type="entry name" value="Nucleotidyltransferase"/>
    <property type="match status" value="1"/>
</dbReference>
<keyword evidence="3" id="KW-0819">tRNA processing</keyword>
<accession>A0A698FXV6</accession>
<keyword evidence="5" id="KW-0479">Metal-binding</keyword>
<gene>
    <name evidence="9" type="ORF">F5R70_00685</name>
</gene>
<name>A0A698FXV6_CAMLA</name>
<keyword evidence="7" id="KW-0694">RNA-binding</keyword>
<proteinExistence type="inferred from homology"/>
<comment type="similarity">
    <text evidence="7">Belongs to the tRNA nucleotidyltransferase/poly(A) polymerase family.</text>
</comment>